<dbReference type="InterPro" id="IPR050811">
    <property type="entry name" value="Phosphate_ABC_transporter"/>
</dbReference>
<keyword evidence="1" id="KW-0732">Signal</keyword>
<dbReference type="SUPFAM" id="SSF53850">
    <property type="entry name" value="Periplasmic binding protein-like II"/>
    <property type="match status" value="1"/>
</dbReference>
<organism evidence="2 3">
    <name type="scientific">Corallococcus praedator</name>
    <dbReference type="NCBI Taxonomy" id="2316724"/>
    <lineage>
        <taxon>Bacteria</taxon>
        <taxon>Pseudomonadati</taxon>
        <taxon>Myxococcota</taxon>
        <taxon>Myxococcia</taxon>
        <taxon>Myxococcales</taxon>
        <taxon>Cystobacterineae</taxon>
        <taxon>Myxococcaceae</taxon>
        <taxon>Corallococcus</taxon>
    </lineage>
</organism>
<dbReference type="Proteomes" id="UP000278907">
    <property type="component" value="Unassembled WGS sequence"/>
</dbReference>
<evidence type="ECO:0000256" key="1">
    <source>
        <dbReference type="SAM" id="SignalP"/>
    </source>
</evidence>
<evidence type="ECO:0000313" key="2">
    <source>
        <dbReference type="EMBL" id="RKI13923.1"/>
    </source>
</evidence>
<dbReference type="PANTHER" id="PTHR30570:SF1">
    <property type="entry name" value="PHOSPHATE-BINDING PROTEIN PSTS"/>
    <property type="match status" value="1"/>
</dbReference>
<feature type="chain" id="PRO_5047271196" evidence="1">
    <location>
        <begin position="25"/>
        <end position="329"/>
    </location>
</feature>
<sequence>MKTTMKWVMSAAVFAMSAVGCGGASEATVEDMATAKQDLGPNREFYGSDTLKDAMIAASLASSANLNVQGKGSGVGEGCVRTGSAGYCTAGQQALSPMSRDFKAPCRTGERSNIIALDAVNAFVNTSNALTDISLADLRKLFFATDSAGVAIPGSCTSTLTKYRRDDLSGTTDTFKSLVGGGTFCSDVTVIADGALPAACAGETSATKCIGKLTATDANAIGYSGDSAARTGNRALSVNGIAPSVTNVRKFLTDKANAYPLSRGLFLNESTTNTRSTNERILYAWAYSAANKQAFENILVNQGFIACDTTGALKCGGVNNDGKGAGLCQ</sequence>
<accession>A0ABX9QMR1</accession>
<gene>
    <name evidence="2" type="ORF">D7Y13_06860</name>
</gene>
<reference evidence="2 3" key="1">
    <citation type="submission" date="2018-09" db="EMBL/GenBank/DDBJ databases">
        <authorList>
            <person name="Livingstone P.G."/>
            <person name="Whitworth D.E."/>
        </authorList>
    </citation>
    <scope>NUCLEOTIDE SEQUENCE [LARGE SCALE GENOMIC DNA]</scope>
    <source>
        <strain evidence="2 3">CA031B</strain>
    </source>
</reference>
<proteinExistence type="predicted"/>
<dbReference type="EMBL" id="RAWI01000034">
    <property type="protein sequence ID" value="RKI13923.1"/>
    <property type="molecule type" value="Genomic_DNA"/>
</dbReference>
<protein>
    <submittedName>
        <fullName evidence="2">Cell envelope biogenesis protein OmpA</fullName>
    </submittedName>
</protein>
<dbReference type="PROSITE" id="PS51257">
    <property type="entry name" value="PROKAR_LIPOPROTEIN"/>
    <property type="match status" value="1"/>
</dbReference>
<dbReference type="PANTHER" id="PTHR30570">
    <property type="entry name" value="PERIPLASMIC PHOSPHATE BINDING COMPONENT OF PHOSPHATE ABC TRANSPORTER"/>
    <property type="match status" value="1"/>
</dbReference>
<evidence type="ECO:0000313" key="3">
    <source>
        <dbReference type="Proteomes" id="UP000278907"/>
    </source>
</evidence>
<comment type="caution">
    <text evidence="2">The sequence shown here is derived from an EMBL/GenBank/DDBJ whole genome shotgun (WGS) entry which is preliminary data.</text>
</comment>
<dbReference type="Gene3D" id="3.40.190.10">
    <property type="entry name" value="Periplasmic binding protein-like II"/>
    <property type="match status" value="2"/>
</dbReference>
<dbReference type="RefSeq" id="WP_120532326.1">
    <property type="nucleotide sequence ID" value="NZ_RAWI01000034.1"/>
</dbReference>
<feature type="signal peptide" evidence="1">
    <location>
        <begin position="1"/>
        <end position="24"/>
    </location>
</feature>
<name>A0ABX9QMR1_9BACT</name>
<keyword evidence="3" id="KW-1185">Reference proteome</keyword>